<proteinExistence type="predicted"/>
<protein>
    <submittedName>
        <fullName evidence="1">Uncharacterized protein</fullName>
    </submittedName>
</protein>
<name>A0A8S5ML81_9CAUD</name>
<reference evidence="1" key="1">
    <citation type="journal article" date="2021" name="Proc. Natl. Acad. Sci. U.S.A.">
        <title>A Catalog of Tens of Thousands of Viruses from Human Metagenomes Reveals Hidden Associations with Chronic Diseases.</title>
        <authorList>
            <person name="Tisza M.J."/>
            <person name="Buck C.B."/>
        </authorList>
    </citation>
    <scope>NUCLEOTIDE SEQUENCE</scope>
    <source>
        <strain evidence="1">CtXZx16</strain>
    </source>
</reference>
<sequence length="89" mass="10264">MSLTISKKQAKFLNRKFKGSDLCPECETETNFKFNPMKDESIVCSHCHTKILPCSLCDSGKRCDSCKDRIKASLLYFNNMWDNKVNGKY</sequence>
<accession>A0A8S5ML81</accession>
<evidence type="ECO:0000313" key="1">
    <source>
        <dbReference type="EMBL" id="DAD82984.1"/>
    </source>
</evidence>
<dbReference type="EMBL" id="BK014925">
    <property type="protein sequence ID" value="DAD82984.1"/>
    <property type="molecule type" value="Genomic_DNA"/>
</dbReference>
<organism evidence="1">
    <name type="scientific">Siphoviridae sp. ctXZx16</name>
    <dbReference type="NCBI Taxonomy" id="2826371"/>
    <lineage>
        <taxon>Viruses</taxon>
        <taxon>Duplodnaviria</taxon>
        <taxon>Heunggongvirae</taxon>
        <taxon>Uroviricota</taxon>
        <taxon>Caudoviricetes</taxon>
    </lineage>
</organism>